<evidence type="ECO:0000313" key="1">
    <source>
        <dbReference type="EMBL" id="EKC65183.1"/>
    </source>
</evidence>
<gene>
    <name evidence="1" type="ORF">OBE_06571</name>
</gene>
<dbReference type="Gene3D" id="3.90.1720.10">
    <property type="entry name" value="endopeptidase domain like (from Nostoc punctiforme)"/>
    <property type="match status" value="1"/>
</dbReference>
<evidence type="ECO:0008006" key="2">
    <source>
        <dbReference type="Google" id="ProtNLM"/>
    </source>
</evidence>
<name>K1T6F3_9ZZZZ</name>
<proteinExistence type="predicted"/>
<comment type="caution">
    <text evidence="1">The sequence shown here is derived from an EMBL/GenBank/DDBJ whole genome shotgun (WGS) entry which is preliminary data.</text>
</comment>
<accession>K1T6F3</accession>
<sequence length="183" mass="19998">MTNKEFAAKLKSIATDYKTLYVMGCFGAPMTAANKKRYCNNHTYNKQASRQKMINAASADTFGFDCVCLIKGVLWGWNGNASKTYGGAGYAVNGVPDIGADTMITKCSGISTDFSKIEVGEAVWLEGHIGVYIGDGLAVECSPKWENKVQITACNCNKSGYNRRNWTKHGKLPYITYVKESTA</sequence>
<organism evidence="1">
    <name type="scientific">human gut metagenome</name>
    <dbReference type="NCBI Taxonomy" id="408170"/>
    <lineage>
        <taxon>unclassified sequences</taxon>
        <taxon>metagenomes</taxon>
        <taxon>organismal metagenomes</taxon>
    </lineage>
</organism>
<dbReference type="EMBL" id="AJWZ01004527">
    <property type="protein sequence ID" value="EKC65183.1"/>
    <property type="molecule type" value="Genomic_DNA"/>
</dbReference>
<protein>
    <recommendedName>
        <fullName evidence="2">NlpC/P60 domain-containing protein</fullName>
    </recommendedName>
</protein>
<feature type="non-terminal residue" evidence="1">
    <location>
        <position position="183"/>
    </location>
</feature>
<dbReference type="AlphaFoldDB" id="K1T6F3"/>
<reference evidence="1" key="1">
    <citation type="journal article" date="2013" name="Environ. Microbiol.">
        <title>Microbiota from the distal guts of lean and obese adolescents exhibit partial functional redundancy besides clear differences in community structure.</title>
        <authorList>
            <person name="Ferrer M."/>
            <person name="Ruiz A."/>
            <person name="Lanza F."/>
            <person name="Haange S.B."/>
            <person name="Oberbach A."/>
            <person name="Till H."/>
            <person name="Bargiela R."/>
            <person name="Campoy C."/>
            <person name="Segura M.T."/>
            <person name="Richter M."/>
            <person name="von Bergen M."/>
            <person name="Seifert J."/>
            <person name="Suarez A."/>
        </authorList>
    </citation>
    <scope>NUCLEOTIDE SEQUENCE</scope>
</reference>